<dbReference type="GO" id="GO:0045842">
    <property type="term" value="P:positive regulation of mitotic metaphase/anaphase transition"/>
    <property type="evidence" value="ECO:0007669"/>
    <property type="project" value="TreeGrafter"/>
</dbReference>
<dbReference type="eggNOG" id="KOG4322">
    <property type="taxonomic scope" value="Eukaryota"/>
</dbReference>
<dbReference type="Proteomes" id="UP000053201">
    <property type="component" value="Unassembled WGS sequence"/>
</dbReference>
<evidence type="ECO:0000256" key="6">
    <source>
        <dbReference type="ARBA" id="ARBA00023306"/>
    </source>
</evidence>
<dbReference type="PANTHER" id="PTHR12830">
    <property type="entry name" value="ANAPHASE-PROMOTING COMPLEX SUBUNIT 5"/>
    <property type="match status" value="1"/>
</dbReference>
<dbReference type="InterPro" id="IPR026000">
    <property type="entry name" value="Apc5_dom"/>
</dbReference>
<reference evidence="8 9" key="1">
    <citation type="submission" date="2009-08" db="EMBL/GenBank/DDBJ databases">
        <title>The Genome Sequence of Spizellomyces punctatus strain DAOM BR117.</title>
        <authorList>
            <consortium name="The Broad Institute Genome Sequencing Platform"/>
            <person name="Russ C."/>
            <person name="Cuomo C."/>
            <person name="Shea T."/>
            <person name="Young S.K."/>
            <person name="Zeng Q."/>
            <person name="Koehrsen M."/>
            <person name="Haas B."/>
            <person name="Borodovsky M."/>
            <person name="Guigo R."/>
            <person name="Alvarado L."/>
            <person name="Berlin A."/>
            <person name="Bochicchio J."/>
            <person name="Borenstein D."/>
            <person name="Chapman S."/>
            <person name="Chen Z."/>
            <person name="Engels R."/>
            <person name="Freedman E."/>
            <person name="Gellesch M."/>
            <person name="Goldberg J."/>
            <person name="Griggs A."/>
            <person name="Gujja S."/>
            <person name="Heiman D."/>
            <person name="Hepburn T."/>
            <person name="Howarth C."/>
            <person name="Jen D."/>
            <person name="Larson L."/>
            <person name="Lewis B."/>
            <person name="Mehta T."/>
            <person name="Park D."/>
            <person name="Pearson M."/>
            <person name="Roberts A."/>
            <person name="Saif S."/>
            <person name="Shenoy N."/>
            <person name="Sisk P."/>
            <person name="Stolte C."/>
            <person name="Sykes S."/>
            <person name="Thomson T."/>
            <person name="Walk T."/>
            <person name="White J."/>
            <person name="Yandava C."/>
            <person name="Burger G."/>
            <person name="Gray M.W."/>
            <person name="Holland P.W.H."/>
            <person name="King N."/>
            <person name="Lang F.B.F."/>
            <person name="Roger A.J."/>
            <person name="Ruiz-Trillo I."/>
            <person name="Lander E."/>
            <person name="Nusbaum C."/>
        </authorList>
    </citation>
    <scope>NUCLEOTIDE SEQUENCE [LARGE SCALE GENOMIC DNA]</scope>
    <source>
        <strain evidence="8 9">DAOM BR117</strain>
    </source>
</reference>
<dbReference type="VEuPathDB" id="FungiDB:SPPG_01930"/>
<evidence type="ECO:0000256" key="4">
    <source>
        <dbReference type="ARBA" id="ARBA00022776"/>
    </source>
</evidence>
<proteinExistence type="inferred from homology"/>
<dbReference type="OrthoDB" id="2504561at2759"/>
<evidence type="ECO:0000313" key="8">
    <source>
        <dbReference type="EMBL" id="KND02851.1"/>
    </source>
</evidence>
<comment type="similarity">
    <text evidence="1">Belongs to the APC5 family.</text>
</comment>
<evidence type="ECO:0000256" key="5">
    <source>
        <dbReference type="ARBA" id="ARBA00022786"/>
    </source>
</evidence>
<dbReference type="PANTHER" id="PTHR12830:SF9">
    <property type="entry name" value="ANAPHASE-PROMOTING COMPLEX SUBUNIT 5"/>
    <property type="match status" value="1"/>
</dbReference>
<keyword evidence="9" id="KW-1185">Reference proteome</keyword>
<evidence type="ECO:0000313" key="9">
    <source>
        <dbReference type="Proteomes" id="UP000053201"/>
    </source>
</evidence>
<dbReference type="Pfam" id="PF12862">
    <property type="entry name" value="ANAPC5"/>
    <property type="match status" value="1"/>
</dbReference>
<sequence length="774" mass="88161">MQRRPFGHPMPVLNGTAETLQIGVMTCPPSVRPFLMPFLTPHKVAVLIVFQLYNDLPDDYACHWKQSLSQLLLEEIEGRADLQDPPFGVFMRKLAVQYPYSGDRAWSEAVIERLDVALVSVDTMFDLFVPFEEDLTEEDISPRYNMTSPVGVFIRETILDVNALKNDFDKACKFYDALIRYRNGSDFRQMKDFGQGGALDILAIHDVHLFMDKQVDVLEDWIGNDTPKELQKKVSLICRDLQREPKADWMSYLNCMRAGELQGALENLSRYFMYSAKEQLVGSYGAKFSKWVHHYARLNTALVYTRFKLHRRALAIIDQAIPLAQDMQDQPCLILLQTLQHRLQGPSKQTSWSDQQHTRQIVPHNKEEREASDRVLWQSVNQLTRIRSIVEADPVMAFGELLHTTDVTLDKAVGHFFESTHLLRGEIWSRAAGNWLLATLYAQLQSTNISYSAGDDKPLGFCMLALYNAAEGNFHEALTALQAAKTFCESCAAPTAESRWYSALLDIVFQRSLLRGRIQDAKLTVSHLDSLAEDDVQMACAASFQRIALAQESERPAEALALLYEQLMFALNLGANAHYQFVHAQLGLAEIYLAANNSVESLTHVLTSISLSDRGHLTFQRDRSVVLLSKLLNQLGYIHQAKDTIQSILPCVSRHHALMRAEVELTYVELTLAQLTWENEKIEHLEFLLHALQRAREAFCKIGDVKSVVRTLVLRAFILQILGSFDEAERIAEDCYKLERLYLEGRWKQRVLGLRGNPLGAFSEFNPLFDDEDR</sequence>
<dbReference type="GO" id="GO:0031145">
    <property type="term" value="P:anaphase-promoting complex-dependent catabolic process"/>
    <property type="evidence" value="ECO:0007669"/>
    <property type="project" value="TreeGrafter"/>
</dbReference>
<evidence type="ECO:0000256" key="2">
    <source>
        <dbReference type="ARBA" id="ARBA00016066"/>
    </source>
</evidence>
<feature type="domain" description="Anaphase-promoting complex subunit 5" evidence="7">
    <location>
        <begin position="250"/>
        <end position="338"/>
    </location>
</feature>
<keyword evidence="6" id="KW-0131">Cell cycle</keyword>
<dbReference type="RefSeq" id="XP_016610890.1">
    <property type="nucleotide sequence ID" value="XM_016750240.1"/>
</dbReference>
<dbReference type="STRING" id="645134.A0A0L0HN59"/>
<evidence type="ECO:0000259" key="7">
    <source>
        <dbReference type="Pfam" id="PF12862"/>
    </source>
</evidence>
<dbReference type="OMA" id="DANMGMA"/>
<name>A0A0L0HN59_SPIPD</name>
<protein>
    <recommendedName>
        <fullName evidence="2">Anaphase-promoting complex subunit 5</fullName>
    </recommendedName>
</protein>
<dbReference type="GO" id="GO:0070979">
    <property type="term" value="P:protein K11-linked ubiquitination"/>
    <property type="evidence" value="ECO:0007669"/>
    <property type="project" value="TreeGrafter"/>
</dbReference>
<dbReference type="GO" id="GO:0005680">
    <property type="term" value="C:anaphase-promoting complex"/>
    <property type="evidence" value="ECO:0007669"/>
    <property type="project" value="InterPro"/>
</dbReference>
<accession>A0A0L0HN59</accession>
<dbReference type="EMBL" id="KQ257452">
    <property type="protein sequence ID" value="KND02851.1"/>
    <property type="molecule type" value="Genomic_DNA"/>
</dbReference>
<gene>
    <name evidence="8" type="ORF">SPPG_01930</name>
</gene>
<keyword evidence="3" id="KW-0132">Cell division</keyword>
<keyword evidence="5" id="KW-0833">Ubl conjugation pathway</keyword>
<dbReference type="InterPro" id="IPR037679">
    <property type="entry name" value="Apc5"/>
</dbReference>
<organism evidence="8 9">
    <name type="scientific">Spizellomyces punctatus (strain DAOM BR117)</name>
    <dbReference type="NCBI Taxonomy" id="645134"/>
    <lineage>
        <taxon>Eukaryota</taxon>
        <taxon>Fungi</taxon>
        <taxon>Fungi incertae sedis</taxon>
        <taxon>Chytridiomycota</taxon>
        <taxon>Chytridiomycota incertae sedis</taxon>
        <taxon>Chytridiomycetes</taxon>
        <taxon>Spizellomycetales</taxon>
        <taxon>Spizellomycetaceae</taxon>
        <taxon>Spizellomyces</taxon>
    </lineage>
</organism>
<evidence type="ECO:0000256" key="3">
    <source>
        <dbReference type="ARBA" id="ARBA00022618"/>
    </source>
</evidence>
<dbReference type="GO" id="GO:0051301">
    <property type="term" value="P:cell division"/>
    <property type="evidence" value="ECO:0007669"/>
    <property type="project" value="UniProtKB-KW"/>
</dbReference>
<dbReference type="GeneID" id="27685561"/>
<evidence type="ECO:0000256" key="1">
    <source>
        <dbReference type="ARBA" id="ARBA00007450"/>
    </source>
</evidence>
<dbReference type="AlphaFoldDB" id="A0A0L0HN59"/>
<keyword evidence="4" id="KW-0498">Mitosis</keyword>
<dbReference type="InParanoid" id="A0A0L0HN59"/>